<dbReference type="Pfam" id="PF13116">
    <property type="entry name" value="YhdP"/>
    <property type="match status" value="1"/>
</dbReference>
<sequence length="1353" mass="145352">MILQLSKSIGRAILQVSFAVLLVMLVALALYVSLGRQLAPMVGNYTAEVEQRLSQMLDADVKIGSIEGEWERFGPRFLISNLQITARGNAGSDPLVLEHVSIAPDMPASVRQMRPVLGRTTLQQLDLTLYEQANGGWSLAGLTATGSEPVSPAQVLEWLKSLALLELEQTRLAFHHGTGQVTRFSDATLHFQSLNGRHALTMIAFQDDLTAPLRVQGELTGNSLDRMQGELYVAFPGADYSNFLHDIKPAGIAINGIALDGELWLTLQPGDLASATWRGRADLAVERRAATRMENLTVGWLQLQHSTEDNRWQLEVEDFAFDYANGSWPSGGMTATYQPGRSATAHIDAMDMGLASRLVVALAPDSALREEIELFNPRGLARNLKINAGLDGNAVKTASVSTNLNAAALSAHRGAPAFWGIDGYAELEFAAEQSRADGFVEVDSDDVMVHLPNLFNDQWAYQRLNGRMGFRADWSTDLDIRLASSVIVVESVDLQARAKFATDIRNGDDRTINLELMIGALSADASRKSLYLPTAPNAPQSAQGILRWVDQAVVAGQAGGSGLIFRGQVQRGAVAEQRTLQMFYKVADGTLKFDPAWPAIEALDGVVTIDDGAVDITASAGSSLGINFNSSVASVRATPEGGSWLTVSGTGRGSAQQGLRYLQATPVTQGVGQYLSTWQAEGDTEFSLALSIPLYVDNARPQVDMAFAFDGNSILMPEFNLAVGDLSGRLVYSSSEGLASQDMTATLLGSVVDVQIHADGLDGEPEGASVSVAGDVSVDALTQWSGMPGLVSTLLTEAQGTAAYRAEVKLPIYGDADASSGVLHPQLQINSDLQGIGFGLPAPFGKVADDSRAFAMTLDFMPQGPAISMSLRDAVQMNLTLRDDAVYNGLLYFGGTADGLRVRRLNGSAPGISVLGTIPELDFQNWSAAIGRLAQGGSSSPVPVADFDPGVALSAELTIGRLTVFDEVFEQVSAQLAEQDDGWSLGLNSDAVAGTVRPPATSAAPWDVALEYLHLSRSVDGRTEDEASLQEQTAPELAEAEVELDFQELPTVEYLLPRNDPLADLDPREFPNIRLSIGELTMAGSPFGQWQFLMQSDAQGAEFTDLIVDARGLRIGSEEEPANFRWLYDGDSHDSELTGMLSATDLASVLSAYGYAPSIQSESARFDSRLHWRGSPANFSALGLNGEIELDVNNGRFQQRAGVANSALRLISIINFDAVLRRLRFSEDIAGSGLVYDDIRGKVVLEDGLLSIEDRLQIIGPSSLFQIEGEVDLAAETIDGDLYITLPVSDNIPWLSGLAALNNLINWQVAVGVFLFDQIFGDQVDNLTSAHYTLDGPWESVEPKLNQVFTGGS</sequence>
<dbReference type="EMBL" id="LAZR01000001">
    <property type="protein sequence ID" value="KKO12497.1"/>
    <property type="molecule type" value="Genomic_DNA"/>
</dbReference>
<dbReference type="InterPro" id="IPR011836">
    <property type="entry name" value="YhdP"/>
</dbReference>
<feature type="transmembrane region" description="Helical" evidence="1">
    <location>
        <begin position="12"/>
        <end position="34"/>
    </location>
</feature>
<gene>
    <name evidence="3" type="ORF">LCGC14_0005120</name>
</gene>
<feature type="domain" description="YhdP central" evidence="2">
    <location>
        <begin position="13"/>
        <end position="1340"/>
    </location>
</feature>
<keyword evidence="1" id="KW-0472">Membrane</keyword>
<keyword evidence="1" id="KW-1133">Transmembrane helix</keyword>
<protein>
    <recommendedName>
        <fullName evidence="2">YhdP central domain-containing protein</fullName>
    </recommendedName>
</protein>
<accession>A0A0F9YJM8</accession>
<organism evidence="3">
    <name type="scientific">marine sediment metagenome</name>
    <dbReference type="NCBI Taxonomy" id="412755"/>
    <lineage>
        <taxon>unclassified sequences</taxon>
        <taxon>metagenomes</taxon>
        <taxon>ecological metagenomes</taxon>
    </lineage>
</organism>
<proteinExistence type="predicted"/>
<dbReference type="InterPro" id="IPR025263">
    <property type="entry name" value="YhdP_central"/>
</dbReference>
<dbReference type="PANTHER" id="PTHR38690:SF1">
    <property type="entry name" value="PROTEASE"/>
    <property type="match status" value="1"/>
</dbReference>
<comment type="caution">
    <text evidence="3">The sequence shown here is derived from an EMBL/GenBank/DDBJ whole genome shotgun (WGS) entry which is preliminary data.</text>
</comment>
<name>A0A0F9YJM8_9ZZZZ</name>
<dbReference type="PANTHER" id="PTHR38690">
    <property type="entry name" value="PROTEASE-RELATED"/>
    <property type="match status" value="1"/>
</dbReference>
<evidence type="ECO:0000256" key="1">
    <source>
        <dbReference type="SAM" id="Phobius"/>
    </source>
</evidence>
<dbReference type="NCBIfam" id="TIGR02099">
    <property type="entry name" value="YhdP family protein"/>
    <property type="match status" value="1"/>
</dbReference>
<keyword evidence="1" id="KW-0812">Transmembrane</keyword>
<reference evidence="3" key="1">
    <citation type="journal article" date="2015" name="Nature">
        <title>Complex archaea that bridge the gap between prokaryotes and eukaryotes.</title>
        <authorList>
            <person name="Spang A."/>
            <person name="Saw J.H."/>
            <person name="Jorgensen S.L."/>
            <person name="Zaremba-Niedzwiedzka K."/>
            <person name="Martijn J."/>
            <person name="Lind A.E."/>
            <person name="van Eijk R."/>
            <person name="Schleper C."/>
            <person name="Guy L."/>
            <person name="Ettema T.J."/>
        </authorList>
    </citation>
    <scope>NUCLEOTIDE SEQUENCE</scope>
</reference>
<evidence type="ECO:0000259" key="2">
    <source>
        <dbReference type="Pfam" id="PF13116"/>
    </source>
</evidence>
<evidence type="ECO:0000313" key="3">
    <source>
        <dbReference type="EMBL" id="KKO12497.1"/>
    </source>
</evidence>